<evidence type="ECO:0000259" key="2">
    <source>
        <dbReference type="Pfam" id="PF10354"/>
    </source>
</evidence>
<dbReference type="GO" id="GO:0005737">
    <property type="term" value="C:cytoplasm"/>
    <property type="evidence" value="ECO:0007669"/>
    <property type="project" value="TreeGrafter"/>
</dbReference>
<evidence type="ECO:0000256" key="1">
    <source>
        <dbReference type="SAM" id="MobiDB-lite"/>
    </source>
</evidence>
<dbReference type="OrthoDB" id="273345at2759"/>
<accession>W9RA43</accession>
<dbReference type="PANTHER" id="PTHR11538">
    <property type="entry name" value="PHENYLALANYL-TRNA SYNTHETASE"/>
    <property type="match status" value="1"/>
</dbReference>
<dbReference type="GO" id="GO:0070475">
    <property type="term" value="P:rRNA base methylation"/>
    <property type="evidence" value="ECO:0007669"/>
    <property type="project" value="InterPro"/>
</dbReference>
<organism evidence="3 4">
    <name type="scientific">Morus notabilis</name>
    <dbReference type="NCBI Taxonomy" id="981085"/>
    <lineage>
        <taxon>Eukaryota</taxon>
        <taxon>Viridiplantae</taxon>
        <taxon>Streptophyta</taxon>
        <taxon>Embryophyta</taxon>
        <taxon>Tracheophyta</taxon>
        <taxon>Spermatophyta</taxon>
        <taxon>Magnoliopsida</taxon>
        <taxon>eudicotyledons</taxon>
        <taxon>Gunneridae</taxon>
        <taxon>Pentapetalae</taxon>
        <taxon>rosids</taxon>
        <taxon>fabids</taxon>
        <taxon>Rosales</taxon>
        <taxon>Moraceae</taxon>
        <taxon>Moreae</taxon>
        <taxon>Morus</taxon>
    </lineage>
</organism>
<feature type="compositionally biased region" description="Basic and acidic residues" evidence="1">
    <location>
        <begin position="1"/>
        <end position="14"/>
    </location>
</feature>
<proteinExistence type="predicted"/>
<sequence>MRNGAYEESKGTRPEEEEDDDEEEEEYASSTDEEKWRKHYSSKQRILLIGDGDFSFSLSLARTFGSARNMVATSLDTLEKIGKKYGNGIRNVMELEDRGCLVCTEVDARQMSQHFFLKTQRFNRIVYNFPHVGFYYPEDSCCQIQMNKTLVKEFLKNAKKLLNKEDGEIHITHKEGEPYNKWNLEKKAKKIGLFLHEIVRFRKDDYPGYDNKRAHGGNADAPFHLGQCSTYKFRPS</sequence>
<protein>
    <recommendedName>
        <fullName evidence="2">25S rRNA (uridine-N(3))-methyltransferase BMT5-like domain-containing protein</fullName>
    </recommendedName>
</protein>
<keyword evidence="4" id="KW-1185">Reference proteome</keyword>
<dbReference type="STRING" id="981085.W9RA43"/>
<dbReference type="EMBL" id="KE344502">
    <property type="protein sequence ID" value="EXB64614.1"/>
    <property type="molecule type" value="Genomic_DNA"/>
</dbReference>
<gene>
    <name evidence="3" type="ORF">L484_017946</name>
</gene>
<reference evidence="4" key="1">
    <citation type="submission" date="2013-01" db="EMBL/GenBank/DDBJ databases">
        <title>Draft Genome Sequence of a Mulberry Tree, Morus notabilis C.K. Schneid.</title>
        <authorList>
            <person name="He N."/>
            <person name="Zhao S."/>
        </authorList>
    </citation>
    <scope>NUCLEOTIDE SEQUENCE</scope>
</reference>
<dbReference type="eggNOG" id="KOG4174">
    <property type="taxonomic scope" value="Eukaryota"/>
</dbReference>
<feature type="region of interest" description="Disordered" evidence="1">
    <location>
        <begin position="1"/>
        <end position="34"/>
    </location>
</feature>
<dbReference type="PANTHER" id="PTHR11538:SF63">
    <property type="entry name" value="25S RRNA (URIDINE-N(3))-METHYLTRANSFERASE BMT5-LIKE DOMAIN-CONTAINING PROTEIN"/>
    <property type="match status" value="1"/>
</dbReference>
<feature type="domain" description="25S rRNA (uridine-N(3))-methyltransferase BMT5-like" evidence="2">
    <location>
        <begin position="47"/>
        <end position="213"/>
    </location>
</feature>
<dbReference type="InterPro" id="IPR019446">
    <property type="entry name" value="BMT5-like"/>
</dbReference>
<dbReference type="KEGG" id="mnt:21400929"/>
<dbReference type="Proteomes" id="UP000030645">
    <property type="component" value="Unassembled WGS sequence"/>
</dbReference>
<name>W9RA43_9ROSA</name>
<evidence type="ECO:0000313" key="3">
    <source>
        <dbReference type="EMBL" id="EXB64614.1"/>
    </source>
</evidence>
<evidence type="ECO:0000313" key="4">
    <source>
        <dbReference type="Proteomes" id="UP000030645"/>
    </source>
</evidence>
<dbReference type="AlphaFoldDB" id="W9RA43"/>
<dbReference type="GO" id="GO:0070042">
    <property type="term" value="F:rRNA (uridine-N3-)-methyltransferase activity"/>
    <property type="evidence" value="ECO:0007669"/>
    <property type="project" value="InterPro"/>
</dbReference>
<feature type="compositionally biased region" description="Acidic residues" evidence="1">
    <location>
        <begin position="15"/>
        <end position="27"/>
    </location>
</feature>
<dbReference type="Pfam" id="PF10354">
    <property type="entry name" value="BMT5-like"/>
    <property type="match status" value="1"/>
</dbReference>